<comment type="caution">
    <text evidence="1">The sequence shown here is derived from an EMBL/GenBank/DDBJ whole genome shotgun (WGS) entry which is preliminary data.</text>
</comment>
<name>A0ABP8UHJ3_9ACTN</name>
<evidence type="ECO:0000313" key="1">
    <source>
        <dbReference type="EMBL" id="GAA4629990.1"/>
    </source>
</evidence>
<organism evidence="1 2">
    <name type="scientific">Actinoallomurus vinaceus</name>
    <dbReference type="NCBI Taxonomy" id="1080074"/>
    <lineage>
        <taxon>Bacteria</taxon>
        <taxon>Bacillati</taxon>
        <taxon>Actinomycetota</taxon>
        <taxon>Actinomycetes</taxon>
        <taxon>Streptosporangiales</taxon>
        <taxon>Thermomonosporaceae</taxon>
        <taxon>Actinoallomurus</taxon>
    </lineage>
</organism>
<accession>A0ABP8UHJ3</accession>
<dbReference type="EMBL" id="BAABHK010000007">
    <property type="protein sequence ID" value="GAA4629990.1"/>
    <property type="molecule type" value="Genomic_DNA"/>
</dbReference>
<dbReference type="Proteomes" id="UP001501442">
    <property type="component" value="Unassembled WGS sequence"/>
</dbReference>
<keyword evidence="2" id="KW-1185">Reference proteome</keyword>
<gene>
    <name evidence="1" type="ORF">GCM10023196_053570</name>
</gene>
<protein>
    <submittedName>
        <fullName evidence="1">Uncharacterized protein</fullName>
    </submittedName>
</protein>
<evidence type="ECO:0000313" key="2">
    <source>
        <dbReference type="Proteomes" id="UP001501442"/>
    </source>
</evidence>
<sequence>MIDETLTIEHLKSQFAEWIIAYDPSRRCYWILNWRYPIGWREVKSMLAIESEIRGIETIYPRYVGSWERDSHGLLRGSQGVG</sequence>
<reference evidence="2" key="1">
    <citation type="journal article" date="2019" name="Int. J. Syst. Evol. Microbiol.">
        <title>The Global Catalogue of Microorganisms (GCM) 10K type strain sequencing project: providing services to taxonomists for standard genome sequencing and annotation.</title>
        <authorList>
            <consortium name="The Broad Institute Genomics Platform"/>
            <consortium name="The Broad Institute Genome Sequencing Center for Infectious Disease"/>
            <person name="Wu L."/>
            <person name="Ma J."/>
        </authorList>
    </citation>
    <scope>NUCLEOTIDE SEQUENCE [LARGE SCALE GENOMIC DNA]</scope>
    <source>
        <strain evidence="2">JCM 17939</strain>
    </source>
</reference>
<proteinExistence type="predicted"/>